<feature type="transmembrane region" description="Helical" evidence="1">
    <location>
        <begin position="32"/>
        <end position="49"/>
    </location>
</feature>
<dbReference type="Proteomes" id="UP000228700">
    <property type="component" value="Unassembled WGS sequence"/>
</dbReference>
<reference evidence="3" key="1">
    <citation type="submission" date="2017-09" db="EMBL/GenBank/DDBJ databases">
        <title>Depth-based differentiation of microbial function through sediment-hosted aquifers and enrichment of novel symbionts in the deep terrestrial subsurface.</title>
        <authorList>
            <person name="Probst A.J."/>
            <person name="Ladd B."/>
            <person name="Jarett J.K."/>
            <person name="Geller-Mcgrath D.E."/>
            <person name="Sieber C.M.K."/>
            <person name="Emerson J.B."/>
            <person name="Anantharaman K."/>
            <person name="Thomas B.C."/>
            <person name="Malmstrom R."/>
            <person name="Stieglmeier M."/>
            <person name="Klingl A."/>
            <person name="Woyke T."/>
            <person name="Ryan C.M."/>
            <person name="Banfield J.F."/>
        </authorList>
    </citation>
    <scope>NUCLEOTIDE SEQUENCE [LARGE SCALE GENOMIC DNA]</scope>
</reference>
<evidence type="ECO:0000313" key="3">
    <source>
        <dbReference type="Proteomes" id="UP000228700"/>
    </source>
</evidence>
<keyword evidence="1" id="KW-1133">Transmembrane helix</keyword>
<evidence type="ECO:0000313" key="2">
    <source>
        <dbReference type="EMBL" id="PJE74062.1"/>
    </source>
</evidence>
<organism evidence="2 3">
    <name type="scientific">Candidatus Taylorbacteria bacterium CG10_big_fil_rev_8_21_14_0_10_41_48</name>
    <dbReference type="NCBI Taxonomy" id="1975024"/>
    <lineage>
        <taxon>Bacteria</taxon>
        <taxon>Candidatus Tayloriibacteriota</taxon>
    </lineage>
</organism>
<dbReference type="SUPFAM" id="SSF49503">
    <property type="entry name" value="Cupredoxins"/>
    <property type="match status" value="1"/>
</dbReference>
<dbReference type="Gene3D" id="2.60.40.420">
    <property type="entry name" value="Cupredoxins - blue copper proteins"/>
    <property type="match status" value="1"/>
</dbReference>
<sequence>MDENTIEMNRQGMTTASHTPTTISFVSKYRKPLFWMTLIILMCATWYFSRMIETRGTDTASVFLGGHGVNTVIGLYSTKADPNNISIRRGDSVEFVVRDISRHDIAERRTSGQRGDARIASGEFSVDESYSLQFNTSGTFSFYDRLNQDISIDIEVR</sequence>
<protein>
    <recommendedName>
        <fullName evidence="4">EfeO-type cupredoxin-like domain-containing protein</fullName>
    </recommendedName>
</protein>
<dbReference type="AlphaFoldDB" id="A0A2M8LBR5"/>
<gene>
    <name evidence="2" type="ORF">COV01_03105</name>
</gene>
<keyword evidence="1" id="KW-0812">Transmembrane</keyword>
<dbReference type="EMBL" id="PFEQ01000013">
    <property type="protein sequence ID" value="PJE74062.1"/>
    <property type="molecule type" value="Genomic_DNA"/>
</dbReference>
<accession>A0A2M8LBR5</accession>
<evidence type="ECO:0008006" key="4">
    <source>
        <dbReference type="Google" id="ProtNLM"/>
    </source>
</evidence>
<keyword evidence="1" id="KW-0472">Membrane</keyword>
<comment type="caution">
    <text evidence="2">The sequence shown here is derived from an EMBL/GenBank/DDBJ whole genome shotgun (WGS) entry which is preliminary data.</text>
</comment>
<evidence type="ECO:0000256" key="1">
    <source>
        <dbReference type="SAM" id="Phobius"/>
    </source>
</evidence>
<proteinExistence type="predicted"/>
<name>A0A2M8LBR5_9BACT</name>
<dbReference type="InterPro" id="IPR008972">
    <property type="entry name" value="Cupredoxin"/>
</dbReference>